<evidence type="ECO:0000313" key="1">
    <source>
        <dbReference type="EMBL" id="SCZ81771.1"/>
    </source>
</evidence>
<name>A0A1G5S7S5_9FIRM</name>
<dbReference type="PANTHER" id="PTHR34070:SF1">
    <property type="entry name" value="DNA ALKYLATION REPAIR PROTEIN"/>
    <property type="match status" value="1"/>
</dbReference>
<gene>
    <name evidence="1" type="ORF">SAMN03080599_03012</name>
</gene>
<keyword evidence="2" id="KW-1185">Reference proteome</keyword>
<dbReference type="EMBL" id="FMWL01000022">
    <property type="protein sequence ID" value="SCZ81771.1"/>
    <property type="molecule type" value="Genomic_DNA"/>
</dbReference>
<dbReference type="Proteomes" id="UP000199208">
    <property type="component" value="Unassembled WGS sequence"/>
</dbReference>
<dbReference type="InterPro" id="IPR014825">
    <property type="entry name" value="DNA_alkylation"/>
</dbReference>
<protein>
    <submittedName>
        <fullName evidence="1">DNA alkylation repair enzyme</fullName>
    </submittedName>
</protein>
<dbReference type="PANTHER" id="PTHR34070">
    <property type="entry name" value="ARMADILLO-TYPE FOLD"/>
    <property type="match status" value="1"/>
</dbReference>
<dbReference type="AlphaFoldDB" id="A0A1G5S7S5"/>
<reference evidence="1 2" key="1">
    <citation type="submission" date="2016-10" db="EMBL/GenBank/DDBJ databases">
        <authorList>
            <person name="de Groot N.N."/>
        </authorList>
    </citation>
    <scope>NUCLEOTIDE SEQUENCE [LARGE SCALE GENOMIC DNA]</scope>
    <source>
        <strain evidence="1 2">DSM 2784</strain>
    </source>
</reference>
<evidence type="ECO:0000313" key="2">
    <source>
        <dbReference type="Proteomes" id="UP000199208"/>
    </source>
</evidence>
<proteinExistence type="predicted"/>
<accession>A0A1G5S7S5</accession>
<dbReference type="STRING" id="1120920.SAMN03080599_03012"/>
<dbReference type="CDD" id="cd06561">
    <property type="entry name" value="AlkD_like"/>
    <property type="match status" value="1"/>
</dbReference>
<dbReference type="SUPFAM" id="SSF48371">
    <property type="entry name" value="ARM repeat"/>
    <property type="match status" value="1"/>
</dbReference>
<sequence>MPRIHNWSVCDSFCAGLKFVKEKRAETWDFTTRYLLSEREFEFRFGAVMLLNHYLTEAWLEDVLGAYLDHRHEKYYAKMAIAWGLSQAFAFDPSTTLSQLEANKHKLDPFVHQKALQKILESRKVSPEHKAIIKSLKSVKGGASSG</sequence>
<dbReference type="Pfam" id="PF08713">
    <property type="entry name" value="DNA_alkylation"/>
    <property type="match status" value="1"/>
</dbReference>
<organism evidence="1 2">
    <name type="scientific">Acidaminobacter hydrogenoformans DSM 2784</name>
    <dbReference type="NCBI Taxonomy" id="1120920"/>
    <lineage>
        <taxon>Bacteria</taxon>
        <taxon>Bacillati</taxon>
        <taxon>Bacillota</taxon>
        <taxon>Clostridia</taxon>
        <taxon>Peptostreptococcales</taxon>
        <taxon>Acidaminobacteraceae</taxon>
        <taxon>Acidaminobacter</taxon>
    </lineage>
</organism>
<dbReference type="InterPro" id="IPR016024">
    <property type="entry name" value="ARM-type_fold"/>
</dbReference>
<dbReference type="Gene3D" id="1.25.10.90">
    <property type="match status" value="1"/>
</dbReference>